<dbReference type="Proteomes" id="UP000184997">
    <property type="component" value="Unassembled WGS sequence"/>
</dbReference>
<dbReference type="AlphaFoldDB" id="A0A1M4ISJ8"/>
<accession>A0A1M4ISJ8</accession>
<evidence type="ECO:0000313" key="1">
    <source>
        <dbReference type="EMBL" id="SBV88386.1"/>
    </source>
</evidence>
<protein>
    <submittedName>
        <fullName evidence="1">Uncharacterized protein</fullName>
    </submittedName>
</protein>
<gene>
    <name evidence="1" type="ORF">XTGNCPPB3709_2329</name>
</gene>
<name>A0A1M4ISJ8_9XANT</name>
<evidence type="ECO:0000313" key="2">
    <source>
        <dbReference type="Proteomes" id="UP000184997"/>
    </source>
</evidence>
<sequence>MDIDALAALFTDARYWSQALKEIHEVPLS</sequence>
<proteinExistence type="predicted"/>
<organism evidence="1 2">
    <name type="scientific">Xanthomonas graminis pv. graminis</name>
    <dbReference type="NCBI Taxonomy" id="134874"/>
    <lineage>
        <taxon>Bacteria</taxon>
        <taxon>Pseudomonadati</taxon>
        <taxon>Pseudomonadota</taxon>
        <taxon>Gammaproteobacteria</taxon>
        <taxon>Lysobacterales</taxon>
        <taxon>Lysobacteraceae</taxon>
        <taxon>Xanthomonas</taxon>
        <taxon>Xanthomonas translucens group</taxon>
        <taxon>Xanthomonas graminis</taxon>
    </lineage>
</organism>
<reference evidence="2" key="1">
    <citation type="submission" date="2016-07" db="EMBL/GenBank/DDBJ databases">
        <authorList>
            <person name="Florea S."/>
            <person name="Webb J.S."/>
            <person name="Jaromczyk J."/>
            <person name="Schardl C.L."/>
        </authorList>
    </citation>
    <scope>NUCLEOTIDE SEQUENCE [LARGE SCALE GENOMIC DNA]</scope>
</reference>
<dbReference type="EMBL" id="FLUK01000180">
    <property type="protein sequence ID" value="SBV88386.1"/>
    <property type="molecule type" value="Genomic_DNA"/>
</dbReference>